<organism evidence="4 5">
    <name type="scientific">Candidatus Falkowbacteria bacterium CG10_big_fil_rev_8_21_14_0_10_37_14</name>
    <dbReference type="NCBI Taxonomy" id="1974561"/>
    <lineage>
        <taxon>Bacteria</taxon>
        <taxon>Candidatus Falkowiibacteriota</taxon>
    </lineage>
</organism>
<accession>A0A2M6WU22</accession>
<dbReference type="SUPFAM" id="SSF52540">
    <property type="entry name" value="P-loop containing nucleoside triphosphate hydrolases"/>
    <property type="match status" value="1"/>
</dbReference>
<feature type="domain" description="Zeta toxin" evidence="3">
    <location>
        <begin position="34"/>
        <end position="202"/>
    </location>
</feature>
<name>A0A2M6WU22_9BACT</name>
<dbReference type="EMBL" id="PFAM01000008">
    <property type="protein sequence ID" value="PIT96294.1"/>
    <property type="molecule type" value="Genomic_DNA"/>
</dbReference>
<dbReference type="Pfam" id="PF06414">
    <property type="entry name" value="Zeta_toxin"/>
    <property type="match status" value="1"/>
</dbReference>
<dbReference type="InterPro" id="IPR010488">
    <property type="entry name" value="Zeta_toxin_domain"/>
</dbReference>
<protein>
    <recommendedName>
        <fullName evidence="3">Zeta toxin domain-containing protein</fullName>
    </recommendedName>
</protein>
<keyword evidence="2" id="KW-0067">ATP-binding</keyword>
<keyword evidence="1" id="KW-0547">Nucleotide-binding</keyword>
<evidence type="ECO:0000256" key="2">
    <source>
        <dbReference type="ARBA" id="ARBA00022840"/>
    </source>
</evidence>
<gene>
    <name evidence="4" type="ORF">COT94_01215</name>
</gene>
<comment type="caution">
    <text evidence="4">The sequence shown here is derived from an EMBL/GenBank/DDBJ whole genome shotgun (WGS) entry which is preliminary data.</text>
</comment>
<dbReference type="Proteomes" id="UP000228533">
    <property type="component" value="Unassembled WGS sequence"/>
</dbReference>
<proteinExistence type="predicted"/>
<dbReference type="Gene3D" id="3.40.50.300">
    <property type="entry name" value="P-loop containing nucleotide triphosphate hydrolases"/>
    <property type="match status" value="1"/>
</dbReference>
<dbReference type="InterPro" id="IPR027417">
    <property type="entry name" value="P-loop_NTPase"/>
</dbReference>
<evidence type="ECO:0000313" key="4">
    <source>
        <dbReference type="EMBL" id="PIT96294.1"/>
    </source>
</evidence>
<dbReference type="GO" id="GO:0005524">
    <property type="term" value="F:ATP binding"/>
    <property type="evidence" value="ECO:0007669"/>
    <property type="project" value="UniProtKB-KW"/>
</dbReference>
<evidence type="ECO:0000256" key="1">
    <source>
        <dbReference type="ARBA" id="ARBA00022741"/>
    </source>
</evidence>
<evidence type="ECO:0000259" key="3">
    <source>
        <dbReference type="Pfam" id="PF06414"/>
    </source>
</evidence>
<evidence type="ECO:0000313" key="5">
    <source>
        <dbReference type="Proteomes" id="UP000228533"/>
    </source>
</evidence>
<dbReference type="AlphaFoldDB" id="A0A2M6WU22"/>
<dbReference type="GO" id="GO:0016301">
    <property type="term" value="F:kinase activity"/>
    <property type="evidence" value="ECO:0007669"/>
    <property type="project" value="InterPro"/>
</dbReference>
<sequence length="234" mass="26914">MNNVNISEQAKQYVQEHKQELCDMFADLVLFPVGDKPTTIFMAGAPGSGKTESSVAFIKNNPELHFVRIDPDEIKARFIPQYDGKNSNIVKPAATKAVSILFDHCMKRGQNFLVDGTFSNWTAVSGNLHKLIKQKRTIFVIYVYQDPVIAWQFTQKRGVLEGRLIPKQFFIDSYFESMENIVRLKREFGEQVSVILLEKNVDNKTIKNVFLNVDTIDKYIKNIYTRETLENIII</sequence>
<reference evidence="5" key="1">
    <citation type="submission" date="2017-09" db="EMBL/GenBank/DDBJ databases">
        <title>Depth-based differentiation of microbial function through sediment-hosted aquifers and enrichment of novel symbionts in the deep terrestrial subsurface.</title>
        <authorList>
            <person name="Probst A.J."/>
            <person name="Ladd B."/>
            <person name="Jarett J.K."/>
            <person name="Geller-Mcgrath D.E."/>
            <person name="Sieber C.M.K."/>
            <person name="Emerson J.B."/>
            <person name="Anantharaman K."/>
            <person name="Thomas B.C."/>
            <person name="Malmstrom R."/>
            <person name="Stieglmeier M."/>
            <person name="Klingl A."/>
            <person name="Woyke T."/>
            <person name="Ryan C.M."/>
            <person name="Banfield J.F."/>
        </authorList>
    </citation>
    <scope>NUCLEOTIDE SEQUENCE [LARGE SCALE GENOMIC DNA]</scope>
</reference>